<feature type="chain" id="PRO_5022984631" description="Lipoprotein" evidence="1">
    <location>
        <begin position="26"/>
        <end position="189"/>
    </location>
</feature>
<name>A0A5C0WH29_BACIA</name>
<proteinExistence type="predicted"/>
<keyword evidence="3" id="KW-1185">Reference proteome</keyword>
<gene>
    <name evidence="2" type="ORF">FX981_02252</name>
</gene>
<feature type="signal peptide" evidence="1">
    <location>
        <begin position="1"/>
        <end position="25"/>
    </location>
</feature>
<dbReference type="EMBL" id="CP043404">
    <property type="protein sequence ID" value="QEK64009.1"/>
    <property type="molecule type" value="Genomic_DNA"/>
</dbReference>
<dbReference type="PROSITE" id="PS51257">
    <property type="entry name" value="PROKAR_LIPOPROTEIN"/>
    <property type="match status" value="1"/>
</dbReference>
<sequence length="189" mass="21899">MKTNKRTMLSIFLLVFTLMLSTACGKNEVANGSSSNKTPVKQEKIEKMTDKEYAAWYKGYLKRFEDRIMPFFFSLVPMDDVYDKEWASELEKKIDSLRELLNEAKENENKVPDTYKKVNSYLVKTDDNLEPIFKDILKVAKQDKVDGDDLNFIDSRMKKALEEMVLAKAEVSKIEDEKAKNTTKDNSKP</sequence>
<organism evidence="2 3">
    <name type="scientific">Bacillus safensis</name>
    <dbReference type="NCBI Taxonomy" id="561879"/>
    <lineage>
        <taxon>Bacteria</taxon>
        <taxon>Bacillati</taxon>
        <taxon>Bacillota</taxon>
        <taxon>Bacilli</taxon>
        <taxon>Bacillales</taxon>
        <taxon>Bacillaceae</taxon>
        <taxon>Bacillus</taxon>
    </lineage>
</organism>
<dbReference type="AlphaFoldDB" id="A0A5C0WH29"/>
<dbReference type="RefSeq" id="WP_056765782.1">
    <property type="nucleotide sequence ID" value="NZ_CP043404.1"/>
</dbReference>
<reference evidence="2 3" key="1">
    <citation type="journal article" date="2018" name="Plant Biotechnol. Rep.">
        <title>Diversity and antifungal activity of endophytic bacteria associated with Panax ginseng seedlings.</title>
        <authorList>
            <person name="Park J.M."/>
            <person name="Hong C.E."/>
            <person name="Jo S.H."/>
        </authorList>
    </citation>
    <scope>NUCLEOTIDE SEQUENCE [LARGE SCALE GENOMIC DNA]</scope>
    <source>
        <strain evidence="2 3">PgKB20</strain>
    </source>
</reference>
<keyword evidence="1" id="KW-0732">Signal</keyword>
<protein>
    <recommendedName>
        <fullName evidence="4">Lipoprotein</fullName>
    </recommendedName>
</protein>
<evidence type="ECO:0000256" key="1">
    <source>
        <dbReference type="SAM" id="SignalP"/>
    </source>
</evidence>
<dbReference type="GeneID" id="61769018"/>
<evidence type="ECO:0000313" key="3">
    <source>
        <dbReference type="Proteomes" id="UP000325032"/>
    </source>
</evidence>
<accession>A0A5C0WH29</accession>
<dbReference type="Proteomes" id="UP000325032">
    <property type="component" value="Chromosome"/>
</dbReference>
<evidence type="ECO:0008006" key="4">
    <source>
        <dbReference type="Google" id="ProtNLM"/>
    </source>
</evidence>
<evidence type="ECO:0000313" key="2">
    <source>
        <dbReference type="EMBL" id="QEK64009.1"/>
    </source>
</evidence>